<comment type="caution">
    <text evidence="1">The sequence shown here is derived from an EMBL/GenBank/DDBJ whole genome shotgun (WGS) entry which is preliminary data.</text>
</comment>
<organism evidence="1 2">
    <name type="scientific">Vermiconidia calcicola</name>
    <dbReference type="NCBI Taxonomy" id="1690605"/>
    <lineage>
        <taxon>Eukaryota</taxon>
        <taxon>Fungi</taxon>
        <taxon>Dikarya</taxon>
        <taxon>Ascomycota</taxon>
        <taxon>Pezizomycotina</taxon>
        <taxon>Dothideomycetes</taxon>
        <taxon>Dothideomycetidae</taxon>
        <taxon>Mycosphaerellales</taxon>
        <taxon>Extremaceae</taxon>
        <taxon>Vermiconidia</taxon>
    </lineage>
</organism>
<evidence type="ECO:0000313" key="2">
    <source>
        <dbReference type="Proteomes" id="UP001281147"/>
    </source>
</evidence>
<accession>A0ACC3N8K6</accession>
<protein>
    <submittedName>
        <fullName evidence="1">Uncharacterized protein</fullName>
    </submittedName>
</protein>
<evidence type="ECO:0000313" key="1">
    <source>
        <dbReference type="EMBL" id="KAK3712234.1"/>
    </source>
</evidence>
<reference evidence="1" key="1">
    <citation type="submission" date="2023-07" db="EMBL/GenBank/DDBJ databases">
        <title>Black Yeasts Isolated from many extreme environments.</title>
        <authorList>
            <person name="Coleine C."/>
            <person name="Stajich J.E."/>
            <person name="Selbmann L."/>
        </authorList>
    </citation>
    <scope>NUCLEOTIDE SEQUENCE</scope>
    <source>
        <strain evidence="1">CCFEE 5714</strain>
    </source>
</reference>
<dbReference type="EMBL" id="JAUTXU010000070">
    <property type="protein sequence ID" value="KAK3712234.1"/>
    <property type="molecule type" value="Genomic_DNA"/>
</dbReference>
<proteinExistence type="predicted"/>
<dbReference type="Proteomes" id="UP001281147">
    <property type="component" value="Unassembled WGS sequence"/>
</dbReference>
<sequence length="185" mass="20615">MASNPSWQQVDQSLSNTLLDHLVSLSNNLAGTRVKESRETQEIHGIQETNETQETLVTYVTYVTYVIPDMDSPNLTMIHHGTIQVRLPPVRPLLLGNQCQVHNSQGSHTLPAHFFVGVANSCSVYGSMPAQYDQYGRPIQSPQGPFGAPDPGYQPVREPAYGRERQPAPTTGGDRDRDARRRRLH</sequence>
<keyword evidence="2" id="KW-1185">Reference proteome</keyword>
<name>A0ACC3N8K6_9PEZI</name>
<gene>
    <name evidence="1" type="ORF">LTR37_009096</name>
</gene>